<accession>A0A9J6F956</accession>
<sequence>MELTRVAAECQFKPLARLQRLGSPIVDAVVEGTLHDFWAELGEQLGVPLGITDAGEVNKALGLPECNTGANRRTTTQTSLSFRSRETLWGTGGSCPALATCGASG</sequence>
<proteinExistence type="predicted"/>
<reference evidence="1 2" key="1">
    <citation type="journal article" date="2020" name="Cell">
        <title>Large-Scale Comparative Analyses of Tick Genomes Elucidate Their Genetic Diversity and Vector Capacities.</title>
        <authorList>
            <consortium name="Tick Genome and Microbiome Consortium (TIGMIC)"/>
            <person name="Jia N."/>
            <person name="Wang J."/>
            <person name="Shi W."/>
            <person name="Du L."/>
            <person name="Sun Y."/>
            <person name="Zhan W."/>
            <person name="Jiang J.F."/>
            <person name="Wang Q."/>
            <person name="Zhang B."/>
            <person name="Ji P."/>
            <person name="Bell-Sakyi L."/>
            <person name="Cui X.M."/>
            <person name="Yuan T.T."/>
            <person name="Jiang B.G."/>
            <person name="Yang W.F."/>
            <person name="Lam T.T."/>
            <person name="Chang Q.C."/>
            <person name="Ding S.J."/>
            <person name="Wang X.J."/>
            <person name="Zhu J.G."/>
            <person name="Ruan X.D."/>
            <person name="Zhao L."/>
            <person name="Wei J.T."/>
            <person name="Ye R.Z."/>
            <person name="Que T.C."/>
            <person name="Du C.H."/>
            <person name="Zhou Y.H."/>
            <person name="Cheng J.X."/>
            <person name="Dai P.F."/>
            <person name="Guo W.B."/>
            <person name="Han X.H."/>
            <person name="Huang E.J."/>
            <person name="Li L.F."/>
            <person name="Wei W."/>
            <person name="Gao Y.C."/>
            <person name="Liu J.Z."/>
            <person name="Shao H.Z."/>
            <person name="Wang X."/>
            <person name="Wang C.C."/>
            <person name="Yang T.C."/>
            <person name="Huo Q.B."/>
            <person name="Li W."/>
            <person name="Chen H.Y."/>
            <person name="Chen S.E."/>
            <person name="Zhou L.G."/>
            <person name="Ni X.B."/>
            <person name="Tian J.H."/>
            <person name="Sheng Y."/>
            <person name="Liu T."/>
            <person name="Pan Y.S."/>
            <person name="Xia L.Y."/>
            <person name="Li J."/>
            <person name="Zhao F."/>
            <person name="Cao W.C."/>
        </authorList>
    </citation>
    <scope>NUCLEOTIDE SEQUENCE [LARGE SCALE GENOMIC DNA]</scope>
    <source>
        <strain evidence="1">HaeL-2018</strain>
    </source>
</reference>
<dbReference type="Proteomes" id="UP000821853">
    <property type="component" value="Chromosome 1"/>
</dbReference>
<keyword evidence="2" id="KW-1185">Reference proteome</keyword>
<dbReference type="VEuPathDB" id="VectorBase:HLOH_048483"/>
<name>A0A9J6F956_HAELO</name>
<evidence type="ECO:0000313" key="1">
    <source>
        <dbReference type="EMBL" id="KAH9359482.1"/>
    </source>
</evidence>
<gene>
    <name evidence="1" type="ORF">HPB48_000084</name>
</gene>
<dbReference type="EMBL" id="JABSTR010000001">
    <property type="protein sequence ID" value="KAH9359482.1"/>
    <property type="molecule type" value="Genomic_DNA"/>
</dbReference>
<organism evidence="1 2">
    <name type="scientific">Haemaphysalis longicornis</name>
    <name type="common">Bush tick</name>
    <dbReference type="NCBI Taxonomy" id="44386"/>
    <lineage>
        <taxon>Eukaryota</taxon>
        <taxon>Metazoa</taxon>
        <taxon>Ecdysozoa</taxon>
        <taxon>Arthropoda</taxon>
        <taxon>Chelicerata</taxon>
        <taxon>Arachnida</taxon>
        <taxon>Acari</taxon>
        <taxon>Parasitiformes</taxon>
        <taxon>Ixodida</taxon>
        <taxon>Ixodoidea</taxon>
        <taxon>Ixodidae</taxon>
        <taxon>Haemaphysalinae</taxon>
        <taxon>Haemaphysalis</taxon>
    </lineage>
</organism>
<protein>
    <submittedName>
        <fullName evidence="1">Uncharacterized protein</fullName>
    </submittedName>
</protein>
<comment type="caution">
    <text evidence="1">The sequence shown here is derived from an EMBL/GenBank/DDBJ whole genome shotgun (WGS) entry which is preliminary data.</text>
</comment>
<dbReference type="AlphaFoldDB" id="A0A9J6F956"/>
<evidence type="ECO:0000313" key="2">
    <source>
        <dbReference type="Proteomes" id="UP000821853"/>
    </source>
</evidence>